<feature type="transmembrane region" description="Helical" evidence="1">
    <location>
        <begin position="283"/>
        <end position="303"/>
    </location>
</feature>
<proteinExistence type="predicted"/>
<sequence length="383" mass="44957">MENKNIRTIFSDFLRYKLQNKTYSVISFWIGFLLAPAVSLLVFFGLLFNNLFFFDKPDSEYRQEGDIFSFDKPTKPSQQMIDIHNNINTIIFILLGISIFLALVFFGNFLFWYLKQFKKYPIYLKGFAFIFKEENQIKNFLNENKLEQEFEEFKAQNLDLNSIISQSFPFNIKMVYSYFNTARMSDINLQFINTQKPSLVKATNLEIDVNPAFSLSDISKVLTNNFDQFLQSSLSNLLYKAVLYKLASQLVAVFTLMALTFEIAYLSVLGSDSQAIDFSLKEVFWIFPLVLMTTPISLQRYLLINSLKAWFRIYLTSIFMIKERITQEISEENEEKLSRFTSMSDEEKIKILEAFIEYNFEQNKSIFNVFKGFFNPVSGKKLM</sequence>
<evidence type="ECO:0000256" key="1">
    <source>
        <dbReference type="SAM" id="Phobius"/>
    </source>
</evidence>
<keyword evidence="1" id="KW-0472">Membrane</keyword>
<dbReference type="EMBL" id="CP003914">
    <property type="protein sequence ID" value="AFX74120.1"/>
    <property type="molecule type" value="Genomic_DNA"/>
</dbReference>
<evidence type="ECO:0000313" key="3">
    <source>
        <dbReference type="Proteomes" id="UP000009399"/>
    </source>
</evidence>
<feature type="transmembrane region" description="Helical" evidence="1">
    <location>
        <begin position="250"/>
        <end position="271"/>
    </location>
</feature>
<name>A0AAI8AMJ1_MESHY</name>
<dbReference type="Proteomes" id="UP000009399">
    <property type="component" value="Chromosome"/>
</dbReference>
<feature type="transmembrane region" description="Helical" evidence="1">
    <location>
        <begin position="25"/>
        <end position="48"/>
    </location>
</feature>
<dbReference type="RefSeq" id="WP_015084055.1">
    <property type="nucleotide sequence ID" value="NC_019552.1"/>
</dbReference>
<evidence type="ECO:0000313" key="2">
    <source>
        <dbReference type="EMBL" id="AFX74120.1"/>
    </source>
</evidence>
<dbReference type="GeneID" id="93248316"/>
<dbReference type="KEGG" id="mhs:MOS_191"/>
<reference evidence="2 3" key="1">
    <citation type="journal article" date="2013" name="Genome Announc.">
        <title>Complete Genome Sequence of Mycoplasma hyorhinis Strain SK76.</title>
        <authorList>
            <person name="Goodison S."/>
            <person name="Urquidi V."/>
            <person name="Kumar D."/>
            <person name="Reyes L."/>
            <person name="Rosser C.J."/>
        </authorList>
    </citation>
    <scope>NUCLEOTIDE SEQUENCE [LARGE SCALE GENOMIC DNA]</scope>
    <source>
        <strain evidence="2 3">SK76</strain>
    </source>
</reference>
<protein>
    <submittedName>
        <fullName evidence="2">Uncharacterized protein</fullName>
    </submittedName>
</protein>
<keyword evidence="1" id="KW-1133">Transmembrane helix</keyword>
<accession>A0AAI8AMJ1</accession>
<dbReference type="AlphaFoldDB" id="A0AAI8AMJ1"/>
<feature type="transmembrane region" description="Helical" evidence="1">
    <location>
        <begin position="90"/>
        <end position="114"/>
    </location>
</feature>
<gene>
    <name evidence="2" type="ORF">MOS_191</name>
</gene>
<keyword evidence="1" id="KW-0812">Transmembrane</keyword>
<organism evidence="2 3">
    <name type="scientific">Mesomycoplasma hyorhinis SK76</name>
    <dbReference type="NCBI Taxonomy" id="1118964"/>
    <lineage>
        <taxon>Bacteria</taxon>
        <taxon>Bacillati</taxon>
        <taxon>Mycoplasmatota</taxon>
        <taxon>Mycoplasmoidales</taxon>
        <taxon>Metamycoplasmataceae</taxon>
        <taxon>Mesomycoplasma</taxon>
    </lineage>
</organism>